<gene>
    <name evidence="2" type="ORF">I7I53_08479</name>
</gene>
<name>A0A8A1LGW0_AJEC8</name>
<dbReference type="Proteomes" id="UP000663419">
    <property type="component" value="Chromosome 2"/>
</dbReference>
<evidence type="ECO:0000313" key="2">
    <source>
        <dbReference type="EMBL" id="QSS52750.1"/>
    </source>
</evidence>
<proteinExistence type="predicted"/>
<reference evidence="2" key="1">
    <citation type="submission" date="2021-01" db="EMBL/GenBank/DDBJ databases">
        <title>Chromosome-level genome assembly of a human fungal pathogen reveals clustering of transcriptionally co-regulated genes.</title>
        <authorList>
            <person name="Voorhies M."/>
            <person name="Cohen S."/>
            <person name="Shea T.P."/>
            <person name="Petrus S."/>
            <person name="Munoz J.F."/>
            <person name="Poplawski S."/>
            <person name="Goldman W.E."/>
            <person name="Michael T."/>
            <person name="Cuomo C.A."/>
            <person name="Sil A."/>
            <person name="Beyhan S."/>
        </authorList>
    </citation>
    <scope>NUCLEOTIDE SEQUENCE</scope>
    <source>
        <strain evidence="2">H88</strain>
    </source>
</reference>
<feature type="transmembrane region" description="Helical" evidence="1">
    <location>
        <begin position="20"/>
        <end position="38"/>
    </location>
</feature>
<sequence>MRGWGRVAAVPCGAFRTVPFTNAVVLFLFLFYFLHFFFSPSSFYRPPTLNGRVAWLASYSYSPYSLRPPAKTRQTCVKIGESYIPRMHCTHDAGVFFYAFSQSSSLNRHCRP</sequence>
<keyword evidence="1" id="KW-0812">Transmembrane</keyword>
<keyword evidence="1" id="KW-0472">Membrane</keyword>
<keyword evidence="1" id="KW-1133">Transmembrane helix</keyword>
<dbReference type="EMBL" id="CP069103">
    <property type="protein sequence ID" value="QSS52750.1"/>
    <property type="molecule type" value="Genomic_DNA"/>
</dbReference>
<protein>
    <submittedName>
        <fullName evidence="2">Uncharacterized protein</fullName>
    </submittedName>
</protein>
<accession>A0A8A1LGW0</accession>
<dbReference type="VEuPathDB" id="FungiDB:I7I53_08479"/>
<evidence type="ECO:0000256" key="1">
    <source>
        <dbReference type="SAM" id="Phobius"/>
    </source>
</evidence>
<dbReference type="AlphaFoldDB" id="A0A8A1LGW0"/>
<evidence type="ECO:0000313" key="3">
    <source>
        <dbReference type="Proteomes" id="UP000663419"/>
    </source>
</evidence>
<organism evidence="2 3">
    <name type="scientific">Ajellomyces capsulatus (strain H88)</name>
    <name type="common">Darling's disease fungus</name>
    <name type="synonym">Histoplasma capsulatum</name>
    <dbReference type="NCBI Taxonomy" id="544711"/>
    <lineage>
        <taxon>Eukaryota</taxon>
        <taxon>Fungi</taxon>
        <taxon>Dikarya</taxon>
        <taxon>Ascomycota</taxon>
        <taxon>Pezizomycotina</taxon>
        <taxon>Eurotiomycetes</taxon>
        <taxon>Eurotiomycetidae</taxon>
        <taxon>Onygenales</taxon>
        <taxon>Ajellomycetaceae</taxon>
        <taxon>Histoplasma</taxon>
    </lineage>
</organism>